<accession>A0A0A9E1H2</accession>
<organism evidence="2">
    <name type="scientific">Arundo donax</name>
    <name type="common">Giant reed</name>
    <name type="synonym">Donax arundinaceus</name>
    <dbReference type="NCBI Taxonomy" id="35708"/>
    <lineage>
        <taxon>Eukaryota</taxon>
        <taxon>Viridiplantae</taxon>
        <taxon>Streptophyta</taxon>
        <taxon>Embryophyta</taxon>
        <taxon>Tracheophyta</taxon>
        <taxon>Spermatophyta</taxon>
        <taxon>Magnoliopsida</taxon>
        <taxon>Liliopsida</taxon>
        <taxon>Poales</taxon>
        <taxon>Poaceae</taxon>
        <taxon>PACMAD clade</taxon>
        <taxon>Arundinoideae</taxon>
        <taxon>Arundineae</taxon>
        <taxon>Arundo</taxon>
    </lineage>
</organism>
<sequence length="31" mass="3015">MAAAAPSSASIASSTPTAGPPWAPSSPTCWR</sequence>
<reference evidence="2" key="1">
    <citation type="submission" date="2014-09" db="EMBL/GenBank/DDBJ databases">
        <authorList>
            <person name="Magalhaes I.L.F."/>
            <person name="Oliveira U."/>
            <person name="Santos F.R."/>
            <person name="Vidigal T.H.D.A."/>
            <person name="Brescovit A.D."/>
            <person name="Santos A.J."/>
        </authorList>
    </citation>
    <scope>NUCLEOTIDE SEQUENCE</scope>
    <source>
        <tissue evidence="2">Shoot tissue taken approximately 20 cm above the soil surface</tissue>
    </source>
</reference>
<evidence type="ECO:0000256" key="1">
    <source>
        <dbReference type="SAM" id="MobiDB-lite"/>
    </source>
</evidence>
<evidence type="ECO:0000313" key="2">
    <source>
        <dbReference type="EMBL" id="JAD93886.1"/>
    </source>
</evidence>
<dbReference type="AlphaFoldDB" id="A0A0A9E1H2"/>
<reference evidence="2" key="2">
    <citation type="journal article" date="2015" name="Data Brief">
        <title>Shoot transcriptome of the giant reed, Arundo donax.</title>
        <authorList>
            <person name="Barrero R.A."/>
            <person name="Guerrero F.D."/>
            <person name="Moolhuijzen P."/>
            <person name="Goolsby J.A."/>
            <person name="Tidwell J."/>
            <person name="Bellgard S.E."/>
            <person name="Bellgard M.I."/>
        </authorList>
    </citation>
    <scope>NUCLEOTIDE SEQUENCE</scope>
    <source>
        <tissue evidence="2">Shoot tissue taken approximately 20 cm above the soil surface</tissue>
    </source>
</reference>
<protein>
    <submittedName>
        <fullName evidence="2">Uncharacterized protein</fullName>
    </submittedName>
</protein>
<dbReference type="EMBL" id="GBRH01204009">
    <property type="protein sequence ID" value="JAD93886.1"/>
    <property type="molecule type" value="Transcribed_RNA"/>
</dbReference>
<name>A0A0A9E1H2_ARUDO</name>
<proteinExistence type="predicted"/>
<feature type="region of interest" description="Disordered" evidence="1">
    <location>
        <begin position="1"/>
        <end position="31"/>
    </location>
</feature>
<feature type="compositionally biased region" description="Low complexity" evidence="1">
    <location>
        <begin position="1"/>
        <end position="17"/>
    </location>
</feature>